<dbReference type="Proteomes" id="UP000019277">
    <property type="component" value="Unassembled WGS sequence"/>
</dbReference>
<accession>W7J154</accession>
<keyword evidence="1" id="KW-1133">Transmembrane helix</keyword>
<comment type="caution">
    <text evidence="2">The sequence shown here is derived from an EMBL/GenBank/DDBJ whole genome shotgun (WGS) entry which is preliminary data.</text>
</comment>
<feature type="transmembrane region" description="Helical" evidence="1">
    <location>
        <begin position="237"/>
        <end position="257"/>
    </location>
</feature>
<dbReference type="eggNOG" id="ENOG5032C0P">
    <property type="taxonomic scope" value="Bacteria"/>
</dbReference>
<evidence type="ECO:0000256" key="1">
    <source>
        <dbReference type="SAM" id="Phobius"/>
    </source>
</evidence>
<dbReference type="EMBL" id="AYXG01000184">
    <property type="protein sequence ID" value="EWC59839.1"/>
    <property type="molecule type" value="Genomic_DNA"/>
</dbReference>
<keyword evidence="3" id="KW-1185">Reference proteome</keyword>
<keyword evidence="1" id="KW-0812">Transmembrane</keyword>
<reference evidence="2 3" key="1">
    <citation type="journal article" date="2014" name="Genome Announc.">
        <title>Draft Genome Sequence of the Antitrypanosomally Active Sponge-Associated Bacterium Actinokineospora sp. Strain EG49.</title>
        <authorList>
            <person name="Harjes J."/>
            <person name="Ryu T."/>
            <person name="Abdelmohsen U.R."/>
            <person name="Moitinho-Silva L."/>
            <person name="Horn H."/>
            <person name="Ravasi T."/>
            <person name="Hentschel U."/>
        </authorList>
    </citation>
    <scope>NUCLEOTIDE SEQUENCE [LARGE SCALE GENOMIC DNA]</scope>
    <source>
        <strain evidence="2 3">EG49</strain>
    </source>
</reference>
<dbReference type="AlphaFoldDB" id="W7J154"/>
<organism evidence="2 3">
    <name type="scientific">Actinokineospora spheciospongiae</name>
    <dbReference type="NCBI Taxonomy" id="909613"/>
    <lineage>
        <taxon>Bacteria</taxon>
        <taxon>Bacillati</taxon>
        <taxon>Actinomycetota</taxon>
        <taxon>Actinomycetes</taxon>
        <taxon>Pseudonocardiales</taxon>
        <taxon>Pseudonocardiaceae</taxon>
        <taxon>Actinokineospora</taxon>
    </lineage>
</organism>
<dbReference type="RefSeq" id="WP_035286435.1">
    <property type="nucleotide sequence ID" value="NZ_AYXG01000184.1"/>
</dbReference>
<accession>A0A8E2X3H8</accession>
<dbReference type="OrthoDB" id="3401914at2"/>
<gene>
    <name evidence="2" type="ORF">UO65_4842</name>
</gene>
<dbReference type="PATRIC" id="fig|909613.9.peg.4840"/>
<sequence length="258" mass="26600">MSRAEVTAVITRGRTRDYGYLGTPGDEWWVEPARFTDLDQPAVLALRDGTGFRALVSGIPSARRDSVGRTIRVTLVLAGDDRPGAVLALARAALDDTARAALGARLDGVITEALVDEWRGVVDRPLGPAADAVLDAVDSPGEQVPGAGQPASWVMSADDPSSTGTFLARLADLLTGEAVGYAIATNRLVSEAGAERARQALGADTAVLLLSDSATVAGVRPLGKAPGTPRSPTPAPFPVRLLLGAGLALVVLLALLLL</sequence>
<evidence type="ECO:0000313" key="2">
    <source>
        <dbReference type="EMBL" id="EWC59839.1"/>
    </source>
</evidence>
<name>W7J154_9PSEU</name>
<keyword evidence="1" id="KW-0472">Membrane</keyword>
<protein>
    <submittedName>
        <fullName evidence="2">Uncharacterized protein</fullName>
    </submittedName>
</protein>
<proteinExistence type="predicted"/>
<evidence type="ECO:0000313" key="3">
    <source>
        <dbReference type="Proteomes" id="UP000019277"/>
    </source>
</evidence>
<dbReference type="STRING" id="909613.UO65_4842"/>